<protein>
    <submittedName>
        <fullName evidence="1">Uncharacterized protein</fullName>
    </submittedName>
</protein>
<organism evidence="1 2">
    <name type="scientific">Chaetoceros tenuissimus</name>
    <dbReference type="NCBI Taxonomy" id="426638"/>
    <lineage>
        <taxon>Eukaryota</taxon>
        <taxon>Sar</taxon>
        <taxon>Stramenopiles</taxon>
        <taxon>Ochrophyta</taxon>
        <taxon>Bacillariophyta</taxon>
        <taxon>Coscinodiscophyceae</taxon>
        <taxon>Chaetocerotophycidae</taxon>
        <taxon>Chaetocerotales</taxon>
        <taxon>Chaetocerotaceae</taxon>
        <taxon>Chaetoceros</taxon>
    </lineage>
</organism>
<sequence>MNSSYSTSDNSDSSHHLDEFEFALDDTGALSIIQEEEPMFHEDSDLSEFMMDDSFHNSLEMSDHIISDSNFQMQSNETVDAPMNEVQPNVQAPNFQVPAIRRPSFLCLMSPEDLEKQREETINRLSQYMERSAKSRVNLTSQLSVLSPNNNDDDSVMDCASVHSNGTTNPSSILGSVGNGSFQPQQLAATYTNILANMTWV</sequence>
<dbReference type="EMBL" id="BLLK01000051">
    <property type="protein sequence ID" value="GFH55975.1"/>
    <property type="molecule type" value="Genomic_DNA"/>
</dbReference>
<proteinExistence type="predicted"/>
<evidence type="ECO:0000313" key="1">
    <source>
        <dbReference type="EMBL" id="GFH55975.1"/>
    </source>
</evidence>
<evidence type="ECO:0000313" key="2">
    <source>
        <dbReference type="Proteomes" id="UP001054902"/>
    </source>
</evidence>
<reference evidence="1 2" key="1">
    <citation type="journal article" date="2021" name="Sci. Rep.">
        <title>The genome of the diatom Chaetoceros tenuissimus carries an ancient integrated fragment of an extant virus.</title>
        <authorList>
            <person name="Hongo Y."/>
            <person name="Kimura K."/>
            <person name="Takaki Y."/>
            <person name="Yoshida Y."/>
            <person name="Baba S."/>
            <person name="Kobayashi G."/>
            <person name="Nagasaki K."/>
            <person name="Hano T."/>
            <person name="Tomaru Y."/>
        </authorList>
    </citation>
    <scope>NUCLEOTIDE SEQUENCE [LARGE SCALE GENOMIC DNA]</scope>
    <source>
        <strain evidence="1 2">NIES-3715</strain>
    </source>
</reference>
<dbReference type="Proteomes" id="UP001054902">
    <property type="component" value="Unassembled WGS sequence"/>
</dbReference>
<accession>A0AAD3D3Q1</accession>
<comment type="caution">
    <text evidence="1">The sequence shown here is derived from an EMBL/GenBank/DDBJ whole genome shotgun (WGS) entry which is preliminary data.</text>
</comment>
<dbReference type="AlphaFoldDB" id="A0AAD3D3Q1"/>
<gene>
    <name evidence="1" type="ORF">CTEN210_12451</name>
</gene>
<keyword evidence="2" id="KW-1185">Reference proteome</keyword>
<name>A0AAD3D3Q1_9STRA</name>